<dbReference type="SUPFAM" id="SSF53649">
    <property type="entry name" value="Alkaline phosphatase-like"/>
    <property type="match status" value="1"/>
</dbReference>
<dbReference type="AlphaFoldDB" id="A0A0F9KX07"/>
<dbReference type="InterPro" id="IPR052701">
    <property type="entry name" value="GAG_Ulvan_Degrading_Sulfatases"/>
</dbReference>
<feature type="domain" description="Sulfatase N-terminal" evidence="2">
    <location>
        <begin position="38"/>
        <end position="305"/>
    </location>
</feature>
<dbReference type="PANTHER" id="PTHR43751:SF3">
    <property type="entry name" value="SULFATASE N-TERMINAL DOMAIN-CONTAINING PROTEIN"/>
    <property type="match status" value="1"/>
</dbReference>
<name>A0A0F9KX07_9ZZZZ</name>
<feature type="transmembrane region" description="Helical" evidence="1">
    <location>
        <begin position="9"/>
        <end position="28"/>
    </location>
</feature>
<dbReference type="Gene3D" id="1.25.40.10">
    <property type="entry name" value="Tetratricopeptide repeat domain"/>
    <property type="match status" value="1"/>
</dbReference>
<reference evidence="3" key="1">
    <citation type="journal article" date="2015" name="Nature">
        <title>Complex archaea that bridge the gap between prokaryotes and eukaryotes.</title>
        <authorList>
            <person name="Spang A."/>
            <person name="Saw J.H."/>
            <person name="Jorgensen S.L."/>
            <person name="Zaremba-Niedzwiedzka K."/>
            <person name="Martijn J."/>
            <person name="Lind A.E."/>
            <person name="van Eijk R."/>
            <person name="Schleper C."/>
            <person name="Guy L."/>
            <person name="Ettema T.J."/>
        </authorList>
    </citation>
    <scope>NUCLEOTIDE SEQUENCE</scope>
</reference>
<dbReference type="InterPro" id="IPR011990">
    <property type="entry name" value="TPR-like_helical_dom_sf"/>
</dbReference>
<gene>
    <name evidence="3" type="ORF">LCGC14_1651290</name>
</gene>
<dbReference type="EMBL" id="LAZR01013890">
    <property type="protein sequence ID" value="KKM19865.1"/>
    <property type="molecule type" value="Genomic_DNA"/>
</dbReference>
<sequence length="582" mass="66092">MTFNKTKRVLLLIMLVILTAGVCVWLVVQRRSSAPAIRHVVLISLDTCRADYLSCYGYARPTTPHIDALAKQGYLFSHTMTPIPMTLPAHTSMLTGTIPPHHGKHENSDVHFDPSHVTLAALLKKKGYRTGAFVGAQILNHRFGLDRGFDTYHDRFAQQGQSERRAEEVNRAAFAWLEKQKDNPVFLFLHYYDPHDTYDPPEPFATTFKESPYAGEIAYVDHCIGQVVAKLKSLDMYESSLIIVTGDHGEMLGEHGETTHMFFIYQSAMKVPLVYKLPGSSAADKIDDLASIIDIVPTVCDLLDIDPPAGIQGKNLAPYFSNKPPQPEDRYLYCESLFPTKYDLNSLLGLASKQWKYIQTTRPELYDLEEDPGEQTNLVEAQPRRARILKNRLAQILEQTVRQGEGQEDTPLDAESLRHLRSLGYVGGSSVKEDFSFDQSKKDPKDLIGFHNEFTKLIRMAEQNQLVGQNRLADAQAVVERLLKQHPEFYKLYELATFIALKRKDYERAIRYGEKALTLKPGRFQLHFDLGKAYARIKQYEAAAKQFELALTFTLKDQTIPLAERVRAHGQLGMIRGKQKEF</sequence>
<dbReference type="PROSITE" id="PS50005">
    <property type="entry name" value="TPR"/>
    <property type="match status" value="1"/>
</dbReference>
<keyword evidence="1" id="KW-0472">Membrane</keyword>
<organism evidence="3">
    <name type="scientific">marine sediment metagenome</name>
    <dbReference type="NCBI Taxonomy" id="412755"/>
    <lineage>
        <taxon>unclassified sequences</taxon>
        <taxon>metagenomes</taxon>
        <taxon>ecological metagenomes</taxon>
    </lineage>
</organism>
<dbReference type="Pfam" id="PF00884">
    <property type="entry name" value="Sulfatase"/>
    <property type="match status" value="1"/>
</dbReference>
<accession>A0A0F9KX07</accession>
<dbReference type="InterPro" id="IPR019734">
    <property type="entry name" value="TPR_rpt"/>
</dbReference>
<dbReference type="InterPro" id="IPR000917">
    <property type="entry name" value="Sulfatase_N"/>
</dbReference>
<dbReference type="Gene3D" id="3.40.720.10">
    <property type="entry name" value="Alkaline Phosphatase, subunit A"/>
    <property type="match status" value="2"/>
</dbReference>
<dbReference type="SUPFAM" id="SSF48452">
    <property type="entry name" value="TPR-like"/>
    <property type="match status" value="1"/>
</dbReference>
<dbReference type="Pfam" id="PF14559">
    <property type="entry name" value="TPR_19"/>
    <property type="match status" value="1"/>
</dbReference>
<evidence type="ECO:0000313" key="3">
    <source>
        <dbReference type="EMBL" id="KKM19865.1"/>
    </source>
</evidence>
<dbReference type="InterPro" id="IPR017850">
    <property type="entry name" value="Alkaline_phosphatase_core_sf"/>
</dbReference>
<evidence type="ECO:0000259" key="2">
    <source>
        <dbReference type="Pfam" id="PF00884"/>
    </source>
</evidence>
<keyword evidence="1" id="KW-1133">Transmembrane helix</keyword>
<protein>
    <recommendedName>
        <fullName evidence="2">Sulfatase N-terminal domain-containing protein</fullName>
    </recommendedName>
</protein>
<comment type="caution">
    <text evidence="3">The sequence shown here is derived from an EMBL/GenBank/DDBJ whole genome shotgun (WGS) entry which is preliminary data.</text>
</comment>
<dbReference type="PANTHER" id="PTHR43751">
    <property type="entry name" value="SULFATASE"/>
    <property type="match status" value="1"/>
</dbReference>
<dbReference type="CDD" id="cd16148">
    <property type="entry name" value="sulfatase_like"/>
    <property type="match status" value="1"/>
</dbReference>
<dbReference type="SMART" id="SM00028">
    <property type="entry name" value="TPR"/>
    <property type="match status" value="2"/>
</dbReference>
<keyword evidence="1" id="KW-0812">Transmembrane</keyword>
<proteinExistence type="predicted"/>
<evidence type="ECO:0000256" key="1">
    <source>
        <dbReference type="SAM" id="Phobius"/>
    </source>
</evidence>